<keyword evidence="3" id="KW-0804">Transcription</keyword>
<keyword evidence="6" id="KW-1185">Reference proteome</keyword>
<reference evidence="5 6" key="1">
    <citation type="submission" date="2022-06" db="EMBL/GenBank/DDBJ databases">
        <title>A taxonomic note on the genus Prevotella: Description of four novel genera and emended description of the genera Hallella and Xylanibacter.</title>
        <authorList>
            <person name="Hitch T.C.A."/>
        </authorList>
    </citation>
    <scope>NUCLEOTIDE SEQUENCE [LARGE SCALE GENOMIC DNA]</scope>
    <source>
        <strain evidence="5 6">DSM 100619</strain>
    </source>
</reference>
<proteinExistence type="predicted"/>
<dbReference type="CDD" id="cd00038">
    <property type="entry name" value="CAP_ED"/>
    <property type="match status" value="1"/>
</dbReference>
<dbReference type="Gene3D" id="2.60.120.10">
    <property type="entry name" value="Jelly Rolls"/>
    <property type="match status" value="1"/>
</dbReference>
<evidence type="ECO:0000256" key="3">
    <source>
        <dbReference type="ARBA" id="ARBA00023163"/>
    </source>
</evidence>
<dbReference type="InterPro" id="IPR000595">
    <property type="entry name" value="cNMP-bd_dom"/>
</dbReference>
<keyword evidence="2" id="KW-0238">DNA-binding</keyword>
<evidence type="ECO:0000256" key="1">
    <source>
        <dbReference type="ARBA" id="ARBA00023015"/>
    </source>
</evidence>
<evidence type="ECO:0000259" key="4">
    <source>
        <dbReference type="PROSITE" id="PS50042"/>
    </source>
</evidence>
<sequence length="250" mass="28805">MAELRAYNQLLKLPLFLGLGREDLSQIISHTPFGFVKYHKGKRIIEENDACDQLYFLLNGSLYTETTADDHSYRFIEELSASDVLQPERLFGLHQRFTKAFISKTEVSLMTLDKCEVMKLSEEFEIFRLNLLNMISAQTQKLSRRPWKQAPHDLTHRIIRFFESHCNRPAGPKTIYIRMIDLAEELNENRLEVSHALNQLDAEGLIELGRGKIVIPALERLLTLNNPGNNVHHYPVGQSVPPMPVHDNKT</sequence>
<dbReference type="RefSeq" id="WP_252759706.1">
    <property type="nucleotide sequence ID" value="NZ_JAMXLY010000001.1"/>
</dbReference>
<dbReference type="InterPro" id="IPR014710">
    <property type="entry name" value="RmlC-like_jellyroll"/>
</dbReference>
<gene>
    <name evidence="5" type="ORF">NG821_00565</name>
</gene>
<comment type="caution">
    <text evidence="5">The sequence shown here is derived from an EMBL/GenBank/DDBJ whole genome shotgun (WGS) entry which is preliminary data.</text>
</comment>
<evidence type="ECO:0000313" key="6">
    <source>
        <dbReference type="Proteomes" id="UP001204015"/>
    </source>
</evidence>
<dbReference type="InterPro" id="IPR036390">
    <property type="entry name" value="WH_DNA-bd_sf"/>
</dbReference>
<keyword evidence="1" id="KW-0805">Transcription regulation</keyword>
<evidence type="ECO:0000256" key="2">
    <source>
        <dbReference type="ARBA" id="ARBA00023125"/>
    </source>
</evidence>
<dbReference type="EMBL" id="JAMXLY010000001">
    <property type="protein sequence ID" value="MCO6024349.1"/>
    <property type="molecule type" value="Genomic_DNA"/>
</dbReference>
<evidence type="ECO:0000313" key="5">
    <source>
        <dbReference type="EMBL" id="MCO6024349.1"/>
    </source>
</evidence>
<accession>A0ABT1BTQ8</accession>
<dbReference type="SUPFAM" id="SSF51206">
    <property type="entry name" value="cAMP-binding domain-like"/>
    <property type="match status" value="1"/>
</dbReference>
<dbReference type="Pfam" id="PF00027">
    <property type="entry name" value="cNMP_binding"/>
    <property type="match status" value="1"/>
</dbReference>
<dbReference type="Proteomes" id="UP001204015">
    <property type="component" value="Unassembled WGS sequence"/>
</dbReference>
<organism evidence="5 6">
    <name type="scientific">Segatella cerevisiae</name>
    <dbReference type="NCBI Taxonomy" id="2053716"/>
    <lineage>
        <taxon>Bacteria</taxon>
        <taxon>Pseudomonadati</taxon>
        <taxon>Bacteroidota</taxon>
        <taxon>Bacteroidia</taxon>
        <taxon>Bacteroidales</taxon>
        <taxon>Prevotellaceae</taxon>
        <taxon>Segatella</taxon>
    </lineage>
</organism>
<dbReference type="SUPFAM" id="SSF46785">
    <property type="entry name" value="Winged helix' DNA-binding domain"/>
    <property type="match status" value="1"/>
</dbReference>
<dbReference type="Pfam" id="PF13545">
    <property type="entry name" value="HTH_Crp_2"/>
    <property type="match status" value="1"/>
</dbReference>
<feature type="domain" description="Cyclic nucleotide-binding" evidence="4">
    <location>
        <begin position="15"/>
        <end position="120"/>
    </location>
</feature>
<dbReference type="InterPro" id="IPR012318">
    <property type="entry name" value="HTH_CRP"/>
</dbReference>
<protein>
    <submittedName>
        <fullName evidence="5">Crp/Fnr family transcriptional regulator</fullName>
    </submittedName>
</protein>
<dbReference type="InterPro" id="IPR018490">
    <property type="entry name" value="cNMP-bd_dom_sf"/>
</dbReference>
<dbReference type="PROSITE" id="PS50042">
    <property type="entry name" value="CNMP_BINDING_3"/>
    <property type="match status" value="1"/>
</dbReference>
<name>A0ABT1BTQ8_9BACT</name>